<evidence type="ECO:0000256" key="5">
    <source>
        <dbReference type="ARBA" id="ARBA00004692"/>
    </source>
</evidence>
<keyword evidence="14" id="KW-0067">ATP-binding</keyword>
<evidence type="ECO:0000256" key="9">
    <source>
        <dbReference type="ARBA" id="ARBA00012523"/>
    </source>
</evidence>
<comment type="catalytic activity">
    <reaction evidence="1">
        <text>adenosylcob(III)inamide + ATP = adenosylcob(III)inamide phosphate + ADP + H(+)</text>
        <dbReference type="Rhea" id="RHEA:15769"/>
        <dbReference type="ChEBI" id="CHEBI:2480"/>
        <dbReference type="ChEBI" id="CHEBI:15378"/>
        <dbReference type="ChEBI" id="CHEBI:30616"/>
        <dbReference type="ChEBI" id="CHEBI:58502"/>
        <dbReference type="ChEBI" id="CHEBI:456216"/>
        <dbReference type="EC" id="2.7.1.156"/>
    </reaction>
</comment>
<name>A0A561DXH7_9BACI</name>
<keyword evidence="10" id="KW-0169">Cobalamin biosynthesis</keyword>
<evidence type="ECO:0000313" key="20">
    <source>
        <dbReference type="EMBL" id="TWE08063.1"/>
    </source>
</evidence>
<comment type="catalytic activity">
    <reaction evidence="2">
        <text>adenosylcob(III)inamide phosphate + GTP + H(+) = adenosylcob(III)inamide-GDP + diphosphate</text>
        <dbReference type="Rhea" id="RHEA:22712"/>
        <dbReference type="ChEBI" id="CHEBI:15378"/>
        <dbReference type="ChEBI" id="CHEBI:33019"/>
        <dbReference type="ChEBI" id="CHEBI:37565"/>
        <dbReference type="ChEBI" id="CHEBI:58502"/>
        <dbReference type="ChEBI" id="CHEBI:60487"/>
        <dbReference type="EC" id="2.7.7.62"/>
    </reaction>
</comment>
<keyword evidence="21" id="KW-1185">Reference proteome</keyword>
<evidence type="ECO:0000256" key="16">
    <source>
        <dbReference type="ARBA" id="ARBA00029570"/>
    </source>
</evidence>
<evidence type="ECO:0000256" key="11">
    <source>
        <dbReference type="ARBA" id="ARBA00022679"/>
    </source>
</evidence>
<keyword evidence="12 19" id="KW-0547">Nucleotide-binding</keyword>
<dbReference type="RefSeq" id="WP_144561816.1">
    <property type="nucleotide sequence ID" value="NZ_VIVN01000001.1"/>
</dbReference>
<dbReference type="CDD" id="cd00544">
    <property type="entry name" value="CobU"/>
    <property type="match status" value="1"/>
</dbReference>
<sequence length="178" mass="20133">MTLTYVTGGIRSGKSEFAEQLAFSQAGRVLYVAFGVQTDQEMEKRIDIHKKRRPSDWDVLEEPNELTSVQTVYQDYDVILVDCISSWLANQCMWLTEQELKEDNKKTSLIEEVELWLKGIQENQQHVFVVSNEVGLGGVALSSLGRFFQDVLGKINQLLAAEADEAYAVFSGLPLRLK</sequence>
<evidence type="ECO:0000256" key="18">
    <source>
        <dbReference type="PIRSR" id="PIRSR006135-1"/>
    </source>
</evidence>
<evidence type="ECO:0000256" key="10">
    <source>
        <dbReference type="ARBA" id="ARBA00022573"/>
    </source>
</evidence>
<dbReference type="Proteomes" id="UP000319671">
    <property type="component" value="Unassembled WGS sequence"/>
</dbReference>
<organism evidence="20 21">
    <name type="scientific">Neobacillus bataviensis</name>
    <dbReference type="NCBI Taxonomy" id="220685"/>
    <lineage>
        <taxon>Bacteria</taxon>
        <taxon>Bacillati</taxon>
        <taxon>Bacillota</taxon>
        <taxon>Bacilli</taxon>
        <taxon>Bacillales</taxon>
        <taxon>Bacillaceae</taxon>
        <taxon>Neobacillus</taxon>
    </lineage>
</organism>
<evidence type="ECO:0000256" key="12">
    <source>
        <dbReference type="ARBA" id="ARBA00022741"/>
    </source>
</evidence>
<feature type="binding site" evidence="19">
    <location>
        <position position="61"/>
    </location>
    <ligand>
        <name>GTP</name>
        <dbReference type="ChEBI" id="CHEBI:37565"/>
    </ligand>
</feature>
<dbReference type="GO" id="GO:0005525">
    <property type="term" value="F:GTP binding"/>
    <property type="evidence" value="ECO:0007669"/>
    <property type="project" value="UniProtKB-KW"/>
</dbReference>
<dbReference type="GO" id="GO:0043752">
    <property type="term" value="F:adenosylcobinamide kinase activity"/>
    <property type="evidence" value="ECO:0007669"/>
    <property type="project" value="UniProtKB-EC"/>
</dbReference>
<dbReference type="Gene3D" id="3.40.50.300">
    <property type="entry name" value="P-loop containing nucleotide triphosphate hydrolases"/>
    <property type="match status" value="1"/>
</dbReference>
<comment type="pathway">
    <text evidence="5">Cofactor biosynthesis; adenosylcobalamin biosynthesis; adenosylcobalamin from cob(II)yrinate a,c-diamide: step 6/7.</text>
</comment>
<dbReference type="InterPro" id="IPR027417">
    <property type="entry name" value="P-loop_NTPase"/>
</dbReference>
<comment type="similarity">
    <text evidence="7">Belongs to the CobU/CobP family.</text>
</comment>
<evidence type="ECO:0000313" key="21">
    <source>
        <dbReference type="Proteomes" id="UP000319671"/>
    </source>
</evidence>
<keyword evidence="13 20" id="KW-0418">Kinase</keyword>
<evidence type="ECO:0000256" key="8">
    <source>
        <dbReference type="ARBA" id="ARBA00012016"/>
    </source>
</evidence>
<keyword evidence="11 20" id="KW-0808">Transferase</keyword>
<evidence type="ECO:0000256" key="6">
    <source>
        <dbReference type="ARBA" id="ARBA00005159"/>
    </source>
</evidence>
<protein>
    <recommendedName>
        <fullName evidence="16">Adenosylcobinamide kinase</fullName>
        <ecNumber evidence="8">2.7.1.156</ecNumber>
        <ecNumber evidence="9">2.7.7.62</ecNumber>
    </recommendedName>
    <alternativeName>
        <fullName evidence="17">Adenosylcobinamide-phosphate guanylyltransferase</fullName>
    </alternativeName>
</protein>
<dbReference type="SUPFAM" id="SSF52540">
    <property type="entry name" value="P-loop containing nucleoside triphosphate hydrolases"/>
    <property type="match status" value="1"/>
</dbReference>
<dbReference type="PANTHER" id="PTHR34848:SF1">
    <property type="entry name" value="BIFUNCTIONAL ADENOSYLCOBALAMIN BIOSYNTHESIS PROTEIN COBU"/>
    <property type="match status" value="1"/>
</dbReference>
<reference evidence="20 21" key="1">
    <citation type="submission" date="2019-06" db="EMBL/GenBank/DDBJ databases">
        <title>Sorghum-associated microbial communities from plants grown in Nebraska, USA.</title>
        <authorList>
            <person name="Schachtman D."/>
        </authorList>
    </citation>
    <scope>NUCLEOTIDE SEQUENCE [LARGE SCALE GENOMIC DNA]</scope>
    <source>
        <strain evidence="20 21">2482</strain>
    </source>
</reference>
<dbReference type="PIRSF" id="PIRSF006135">
    <property type="entry name" value="CobU"/>
    <property type="match status" value="1"/>
</dbReference>
<evidence type="ECO:0000256" key="3">
    <source>
        <dbReference type="ARBA" id="ARBA00001522"/>
    </source>
</evidence>
<dbReference type="UniPathway" id="UPA00148">
    <property type="reaction ID" value="UER00236"/>
</dbReference>
<evidence type="ECO:0000256" key="2">
    <source>
        <dbReference type="ARBA" id="ARBA00000711"/>
    </source>
</evidence>
<comment type="pathway">
    <text evidence="6">Cofactor biosynthesis; adenosylcobalamin biosynthesis; adenosylcobalamin from cob(II)yrinate a,c-diamide: step 5/7.</text>
</comment>
<dbReference type="PANTHER" id="PTHR34848">
    <property type="match status" value="1"/>
</dbReference>
<dbReference type="GO" id="GO:0005524">
    <property type="term" value="F:ATP binding"/>
    <property type="evidence" value="ECO:0007669"/>
    <property type="project" value="UniProtKB-KW"/>
</dbReference>
<keyword evidence="20" id="KW-0548">Nucleotidyltransferase</keyword>
<dbReference type="GO" id="GO:0009236">
    <property type="term" value="P:cobalamin biosynthetic process"/>
    <property type="evidence" value="ECO:0007669"/>
    <property type="project" value="UniProtKB-UniPathway"/>
</dbReference>
<evidence type="ECO:0000256" key="14">
    <source>
        <dbReference type="ARBA" id="ARBA00022840"/>
    </source>
</evidence>
<evidence type="ECO:0000256" key="17">
    <source>
        <dbReference type="ARBA" id="ARBA00030571"/>
    </source>
</evidence>
<feature type="binding site" evidence="19">
    <location>
        <begin position="50"/>
        <end position="53"/>
    </location>
    <ligand>
        <name>GTP</name>
        <dbReference type="ChEBI" id="CHEBI:37565"/>
    </ligand>
</feature>
<gene>
    <name evidence="20" type="ORF">FB550_10176</name>
</gene>
<dbReference type="NCBIfam" id="NF004469">
    <property type="entry name" value="PRK05800.1"/>
    <property type="match status" value="1"/>
</dbReference>
<dbReference type="InterPro" id="IPR003203">
    <property type="entry name" value="CobU/CobP"/>
</dbReference>
<dbReference type="EC" id="2.7.7.62" evidence="9"/>
<evidence type="ECO:0000256" key="13">
    <source>
        <dbReference type="ARBA" id="ARBA00022777"/>
    </source>
</evidence>
<evidence type="ECO:0000256" key="19">
    <source>
        <dbReference type="PIRSR" id="PIRSR006135-2"/>
    </source>
</evidence>
<dbReference type="AlphaFoldDB" id="A0A561DXH7"/>
<feature type="binding site" evidence="19">
    <location>
        <begin position="33"/>
        <end position="35"/>
    </location>
    <ligand>
        <name>GTP</name>
        <dbReference type="ChEBI" id="CHEBI:37565"/>
    </ligand>
</feature>
<feature type="binding site" evidence="19">
    <location>
        <begin position="8"/>
        <end position="15"/>
    </location>
    <ligand>
        <name>GTP</name>
        <dbReference type="ChEBI" id="CHEBI:37565"/>
    </ligand>
</feature>
<evidence type="ECO:0000256" key="7">
    <source>
        <dbReference type="ARBA" id="ARBA00007490"/>
    </source>
</evidence>
<feature type="active site" description="GMP-histidine intermediate" evidence="18">
    <location>
        <position position="49"/>
    </location>
</feature>
<dbReference type="EMBL" id="VIVN01000001">
    <property type="protein sequence ID" value="TWE08063.1"/>
    <property type="molecule type" value="Genomic_DNA"/>
</dbReference>
<proteinExistence type="inferred from homology"/>
<keyword evidence="15 19" id="KW-0342">GTP-binding</keyword>
<comment type="catalytic activity">
    <reaction evidence="3">
        <text>adenosylcob(III)inamide + GTP = adenosylcob(III)inamide phosphate + GDP + H(+)</text>
        <dbReference type="Rhea" id="RHEA:15765"/>
        <dbReference type="ChEBI" id="CHEBI:2480"/>
        <dbReference type="ChEBI" id="CHEBI:15378"/>
        <dbReference type="ChEBI" id="CHEBI:37565"/>
        <dbReference type="ChEBI" id="CHEBI:58189"/>
        <dbReference type="ChEBI" id="CHEBI:58502"/>
        <dbReference type="EC" id="2.7.1.156"/>
    </reaction>
</comment>
<comment type="function">
    <text evidence="4">Catalyzes ATP-dependent phosphorylation of adenosylcobinamide and addition of GMP to adenosylcobinamide phosphate.</text>
</comment>
<feature type="binding site" evidence="19">
    <location>
        <position position="82"/>
    </location>
    <ligand>
        <name>GTP</name>
        <dbReference type="ChEBI" id="CHEBI:37565"/>
    </ligand>
</feature>
<dbReference type="GO" id="GO:0008820">
    <property type="term" value="F:cobinamide phosphate guanylyltransferase activity"/>
    <property type="evidence" value="ECO:0007669"/>
    <property type="project" value="UniProtKB-EC"/>
</dbReference>
<evidence type="ECO:0000256" key="15">
    <source>
        <dbReference type="ARBA" id="ARBA00023134"/>
    </source>
</evidence>
<comment type="caution">
    <text evidence="20">The sequence shown here is derived from an EMBL/GenBank/DDBJ whole genome shotgun (WGS) entry which is preliminary data.</text>
</comment>
<dbReference type="EC" id="2.7.1.156" evidence="8"/>
<dbReference type="Pfam" id="PF02283">
    <property type="entry name" value="CobU"/>
    <property type="match status" value="1"/>
</dbReference>
<accession>A0A561DXH7</accession>
<evidence type="ECO:0000256" key="4">
    <source>
        <dbReference type="ARBA" id="ARBA00003889"/>
    </source>
</evidence>
<evidence type="ECO:0000256" key="1">
    <source>
        <dbReference type="ARBA" id="ARBA00000312"/>
    </source>
</evidence>